<protein>
    <submittedName>
        <fullName evidence="2">N-acetyltransferase</fullName>
    </submittedName>
</protein>
<evidence type="ECO:0000313" key="4">
    <source>
        <dbReference type="Proteomes" id="UP000255024"/>
    </source>
</evidence>
<gene>
    <name evidence="2" type="ORF">I6I88_10210</name>
    <name evidence="3" type="ORF">NCTC11179_01368</name>
</gene>
<dbReference type="Proteomes" id="UP000596202">
    <property type="component" value="Chromosome"/>
</dbReference>
<dbReference type="EMBL" id="UGQL01000001">
    <property type="protein sequence ID" value="STZ27831.1"/>
    <property type="molecule type" value="Genomic_DNA"/>
</dbReference>
<dbReference type="Proteomes" id="UP000255024">
    <property type="component" value="Unassembled WGS sequence"/>
</dbReference>
<dbReference type="PROSITE" id="PS51729">
    <property type="entry name" value="GNAT_YJDJ"/>
    <property type="match status" value="1"/>
</dbReference>
<organism evidence="3 4">
    <name type="scientific">Myroides odoratus</name>
    <name type="common">Flavobacterium odoratum</name>
    <dbReference type="NCBI Taxonomy" id="256"/>
    <lineage>
        <taxon>Bacteria</taxon>
        <taxon>Pseudomonadati</taxon>
        <taxon>Bacteroidota</taxon>
        <taxon>Flavobacteriia</taxon>
        <taxon>Flavobacteriales</taxon>
        <taxon>Flavobacteriaceae</taxon>
        <taxon>Myroides</taxon>
    </lineage>
</organism>
<sequence length="94" mass="10250">MEIKHEQNESKGAFTAWIDGKKAGEMTYSVAGTAMIIVDATHVDEAFKGQGVGQKLLQEGVVPFAREKGVKVMPLCPFAKAMFDRHAELADLRA</sequence>
<dbReference type="CDD" id="cd04301">
    <property type="entry name" value="NAT_SF"/>
    <property type="match status" value="1"/>
</dbReference>
<keyword evidence="4" id="KW-1185">Reference proteome</keyword>
<reference evidence="2 5" key="2">
    <citation type="submission" date="2021-01" db="EMBL/GenBank/DDBJ databases">
        <title>FDA dAtabase for Regulatory Grade micrObial Sequences (FDA-ARGOS): Supporting development and validation of Infectious Disease Dx tests.</title>
        <authorList>
            <person name="Sproer C."/>
            <person name="Gronow S."/>
            <person name="Severitt S."/>
            <person name="Schroder I."/>
            <person name="Tallon L."/>
            <person name="Sadzewicz L."/>
            <person name="Zhao X."/>
            <person name="Boylan J."/>
            <person name="Ott S."/>
            <person name="Bowen H."/>
            <person name="Vavikolanu K."/>
            <person name="Mehta A."/>
            <person name="Aluvathingal J."/>
            <person name="Nadendla S."/>
            <person name="Lowell S."/>
            <person name="Myers T."/>
            <person name="Yan Y."/>
            <person name="Sichtig H."/>
        </authorList>
    </citation>
    <scope>NUCLEOTIDE SEQUENCE [LARGE SCALE GENOMIC DNA]</scope>
    <source>
        <strain evidence="2 5">FDAARGOS_1131</strain>
    </source>
</reference>
<dbReference type="SUPFAM" id="SSF55729">
    <property type="entry name" value="Acyl-CoA N-acyltransferases (Nat)"/>
    <property type="match status" value="1"/>
</dbReference>
<reference evidence="3 4" key="1">
    <citation type="submission" date="2018-06" db="EMBL/GenBank/DDBJ databases">
        <authorList>
            <consortium name="Pathogen Informatics"/>
            <person name="Doyle S."/>
        </authorList>
    </citation>
    <scope>NUCLEOTIDE SEQUENCE [LARGE SCALE GENOMIC DNA]</scope>
    <source>
        <strain evidence="3 4">NCTC11179</strain>
    </source>
</reference>
<dbReference type="PANTHER" id="PTHR31435:SF10">
    <property type="entry name" value="BSR4717 PROTEIN"/>
    <property type="match status" value="1"/>
</dbReference>
<evidence type="ECO:0000313" key="3">
    <source>
        <dbReference type="EMBL" id="STZ27831.1"/>
    </source>
</evidence>
<dbReference type="RefSeq" id="WP_002985558.1">
    <property type="nucleotide sequence ID" value="NZ_CP068107.1"/>
</dbReference>
<feature type="domain" description="N-acetyltransferase" evidence="1">
    <location>
        <begin position="6"/>
        <end position="94"/>
    </location>
</feature>
<dbReference type="AlphaFoldDB" id="A0A378RNH4"/>
<evidence type="ECO:0000259" key="1">
    <source>
        <dbReference type="PROSITE" id="PS51729"/>
    </source>
</evidence>
<dbReference type="InterPro" id="IPR016181">
    <property type="entry name" value="Acyl_CoA_acyltransferase"/>
</dbReference>
<dbReference type="InterPro" id="IPR045057">
    <property type="entry name" value="Gcn5-rel_NAT"/>
</dbReference>
<proteinExistence type="predicted"/>
<evidence type="ECO:0000313" key="2">
    <source>
        <dbReference type="EMBL" id="QQT98597.1"/>
    </source>
</evidence>
<dbReference type="GeneID" id="93528030"/>
<dbReference type="PANTHER" id="PTHR31435">
    <property type="entry name" value="PROTEIN NATD1"/>
    <property type="match status" value="1"/>
</dbReference>
<dbReference type="Gene3D" id="3.40.630.30">
    <property type="match status" value="1"/>
</dbReference>
<dbReference type="EMBL" id="CP068108">
    <property type="protein sequence ID" value="QQT98597.1"/>
    <property type="molecule type" value="Genomic_DNA"/>
</dbReference>
<dbReference type="OrthoDB" id="9793389at2"/>
<accession>A0A378RNH4</accession>
<evidence type="ECO:0000313" key="5">
    <source>
        <dbReference type="Proteomes" id="UP000596202"/>
    </source>
</evidence>
<dbReference type="Pfam" id="PF14542">
    <property type="entry name" value="Acetyltransf_CG"/>
    <property type="match status" value="1"/>
</dbReference>
<name>A0A378RNH4_MYROD</name>
<dbReference type="InterPro" id="IPR031165">
    <property type="entry name" value="GNAT_YJDJ"/>
</dbReference>